<protein>
    <recommendedName>
        <fullName evidence="4">ABC transporter permease</fullName>
    </recommendedName>
</protein>
<dbReference type="EMBL" id="FOMN01000009">
    <property type="protein sequence ID" value="SFD56981.1"/>
    <property type="molecule type" value="Genomic_DNA"/>
</dbReference>
<feature type="transmembrane region" description="Helical" evidence="1">
    <location>
        <begin position="200"/>
        <end position="222"/>
    </location>
</feature>
<proteinExistence type="predicted"/>
<dbReference type="STRING" id="1505723.SAMN04487792_1401"/>
<keyword evidence="1" id="KW-0472">Membrane</keyword>
<reference evidence="3" key="1">
    <citation type="submission" date="2016-10" db="EMBL/GenBank/DDBJ databases">
        <authorList>
            <person name="Varghese N."/>
            <person name="Submissions S."/>
        </authorList>
    </citation>
    <scope>NUCLEOTIDE SEQUENCE [LARGE SCALE GENOMIC DNA]</scope>
    <source>
        <strain evidence="3">R-53102</strain>
    </source>
</reference>
<accession>A0A1I1TEC3</accession>
<keyword evidence="1" id="KW-0812">Transmembrane</keyword>
<sequence>MYHTVYQQQNYLNRAFLKNYFLSGIVSLILALSSLSFLKASDYSALSLINFIFLRYNIFFGLIPTFILVLLSTLKIRLGDTLRCQTRNILLAQIVYRIIFNSIIITATWFLAIMIVIFLSGYFPIFLKIWAELLLRIVYFEIVILVFGFISAIFFYLTENKILTFLLVFAINCLSFILNINHQASLFYDFLALDFGSIIFSRSLILLGLLFLTDAILNLIIVKKDFL</sequence>
<keyword evidence="1" id="KW-1133">Transmembrane helix</keyword>
<feature type="transmembrane region" description="Helical" evidence="1">
    <location>
        <begin position="98"/>
        <end position="125"/>
    </location>
</feature>
<evidence type="ECO:0000256" key="1">
    <source>
        <dbReference type="SAM" id="Phobius"/>
    </source>
</evidence>
<dbReference type="Proteomes" id="UP000199599">
    <property type="component" value="Unassembled WGS sequence"/>
</dbReference>
<name>A0A1I1TEC3_9LACO</name>
<gene>
    <name evidence="2" type="ORF">SAMN04487792_1401</name>
</gene>
<dbReference type="AlphaFoldDB" id="A0A1I1TEC3"/>
<feature type="transmembrane region" description="Helical" evidence="1">
    <location>
        <begin position="58"/>
        <end position="78"/>
    </location>
</feature>
<feature type="transmembrane region" description="Helical" evidence="1">
    <location>
        <begin position="162"/>
        <end position="180"/>
    </location>
</feature>
<feature type="transmembrane region" description="Helical" evidence="1">
    <location>
        <begin position="20"/>
        <end position="38"/>
    </location>
</feature>
<evidence type="ECO:0008006" key="4">
    <source>
        <dbReference type="Google" id="ProtNLM"/>
    </source>
</evidence>
<organism evidence="2 3">
    <name type="scientific">Lactobacillus bombicola</name>
    <dbReference type="NCBI Taxonomy" id="1505723"/>
    <lineage>
        <taxon>Bacteria</taxon>
        <taxon>Bacillati</taxon>
        <taxon>Bacillota</taxon>
        <taxon>Bacilli</taxon>
        <taxon>Lactobacillales</taxon>
        <taxon>Lactobacillaceae</taxon>
        <taxon>Lactobacillus</taxon>
    </lineage>
</organism>
<dbReference type="RefSeq" id="WP_090093786.1">
    <property type="nucleotide sequence ID" value="NZ_CBCRVU010000002.1"/>
</dbReference>
<evidence type="ECO:0000313" key="3">
    <source>
        <dbReference type="Proteomes" id="UP000199599"/>
    </source>
</evidence>
<feature type="transmembrane region" description="Helical" evidence="1">
    <location>
        <begin position="137"/>
        <end position="157"/>
    </location>
</feature>
<evidence type="ECO:0000313" key="2">
    <source>
        <dbReference type="EMBL" id="SFD56981.1"/>
    </source>
</evidence>